<organism evidence="2 3">
    <name type="scientific">Calidifontibacillus erzurumensis</name>
    <dbReference type="NCBI Taxonomy" id="2741433"/>
    <lineage>
        <taxon>Bacteria</taxon>
        <taxon>Bacillati</taxon>
        <taxon>Bacillota</taxon>
        <taxon>Bacilli</taxon>
        <taxon>Bacillales</taxon>
        <taxon>Bacillaceae</taxon>
        <taxon>Calidifontibacillus/Schinkia group</taxon>
        <taxon>Calidifontibacillus</taxon>
    </lineage>
</organism>
<evidence type="ECO:0000313" key="3">
    <source>
        <dbReference type="Proteomes" id="UP000625804"/>
    </source>
</evidence>
<dbReference type="Proteomes" id="UP000625804">
    <property type="component" value="Unassembled WGS sequence"/>
</dbReference>
<comment type="caution">
    <text evidence="2">The sequence shown here is derived from an EMBL/GenBank/DDBJ whole genome shotgun (WGS) entry which is preliminary data.</text>
</comment>
<keyword evidence="3" id="KW-1185">Reference proteome</keyword>
<accession>A0A8J8GEK6</accession>
<protein>
    <submittedName>
        <fullName evidence="2">YqkE family protein</fullName>
    </submittedName>
</protein>
<dbReference type="Pfam" id="PF13025">
    <property type="entry name" value="DUF3886"/>
    <property type="match status" value="1"/>
</dbReference>
<evidence type="ECO:0000256" key="1">
    <source>
        <dbReference type="SAM" id="MobiDB-lite"/>
    </source>
</evidence>
<feature type="region of interest" description="Disordered" evidence="1">
    <location>
        <begin position="43"/>
        <end position="68"/>
    </location>
</feature>
<gene>
    <name evidence="2" type="ORF">HR057_01490</name>
</gene>
<sequence length="84" mass="10182">MAKKKVQNKKAAKVQQEDRLSVLDHLDQHVLAKLKEKQQKLALEAKRQQELEEERKRQERKQREKNKSFAELLEESNLDWKKFK</sequence>
<dbReference type="InterPro" id="IPR024980">
    <property type="entry name" value="DUF3886"/>
</dbReference>
<evidence type="ECO:0000313" key="2">
    <source>
        <dbReference type="EMBL" id="NSL50431.1"/>
    </source>
</evidence>
<reference evidence="2" key="1">
    <citation type="submission" date="2020-06" db="EMBL/GenBank/DDBJ databases">
        <title>A novel thermopfilic bacterium from Erzurum, Turkey.</title>
        <authorList>
            <person name="Adiguzel A."/>
            <person name="Ay H."/>
            <person name="Baltaci M.O."/>
        </authorList>
    </citation>
    <scope>NUCLEOTIDE SEQUENCE</scope>
    <source>
        <strain evidence="2">P2</strain>
    </source>
</reference>
<dbReference type="AlphaFoldDB" id="A0A8J8GEK6"/>
<dbReference type="EMBL" id="JABTTE010000001">
    <property type="protein sequence ID" value="NSL50431.1"/>
    <property type="molecule type" value="Genomic_DNA"/>
</dbReference>
<name>A0A8J8GEK6_9BACI</name>
<dbReference type="RefSeq" id="WP_173729614.1">
    <property type="nucleotide sequence ID" value="NZ_JABTTE010000001.1"/>
</dbReference>
<proteinExistence type="predicted"/>